<evidence type="ECO:0000313" key="10">
    <source>
        <dbReference type="Proteomes" id="UP000799757"/>
    </source>
</evidence>
<dbReference type="Gene3D" id="1.20.1250.20">
    <property type="entry name" value="MFS general substrate transporter like domains"/>
    <property type="match status" value="2"/>
</dbReference>
<dbReference type="AlphaFoldDB" id="A0A6A6XP79"/>
<accession>A0A6A6XP79</accession>
<dbReference type="PROSITE" id="PS00217">
    <property type="entry name" value="SUGAR_TRANSPORT_2"/>
    <property type="match status" value="1"/>
</dbReference>
<feature type="transmembrane region" description="Helical" evidence="7">
    <location>
        <begin position="204"/>
        <end position="223"/>
    </location>
</feature>
<feature type="transmembrane region" description="Helical" evidence="7">
    <location>
        <begin position="298"/>
        <end position="316"/>
    </location>
</feature>
<dbReference type="InterPro" id="IPR050814">
    <property type="entry name" value="Myo-inositol_Transporter"/>
</dbReference>
<keyword evidence="3" id="KW-0813">Transport</keyword>
<feature type="transmembrane region" description="Helical" evidence="7">
    <location>
        <begin position="235"/>
        <end position="252"/>
    </location>
</feature>
<feature type="transmembrane region" description="Helical" evidence="7">
    <location>
        <begin position="524"/>
        <end position="544"/>
    </location>
</feature>
<comment type="similarity">
    <text evidence="2">Belongs to the major facilitator superfamily. Sugar transporter (TC 2.A.1.1) family.</text>
</comment>
<evidence type="ECO:0000256" key="1">
    <source>
        <dbReference type="ARBA" id="ARBA00004141"/>
    </source>
</evidence>
<feature type="transmembrane region" description="Helical" evidence="7">
    <location>
        <begin position="589"/>
        <end position="613"/>
    </location>
</feature>
<protein>
    <submittedName>
        <fullName evidence="9">MFS general substrate transporter</fullName>
    </submittedName>
</protein>
<dbReference type="Proteomes" id="UP000799757">
    <property type="component" value="Unassembled WGS sequence"/>
</dbReference>
<dbReference type="EMBL" id="MU001794">
    <property type="protein sequence ID" value="KAF2797953.1"/>
    <property type="molecule type" value="Genomic_DNA"/>
</dbReference>
<sequence>MVQPANNPLRQGPLRDRLNEAQRFWKDHGLQEIVSKDDFILGVLGFRNTGETLRKIGETPESRKDLAEILEDPPTDAVELVDLLRFLNYQQKRSFKTYLCSPTNEQAEKSKWDHLRSMTGAQLMILVTCSLAATTQGWDQASMAGANIQWPQDFGLNITRLRDDPTTRSVMIFSWLMAAPFFSGALVAFFITDPLVNEGKVGRRWAIVFAGIFSLVSVVAAAFTQDWKSFMACRILLGVGMGAKASIVPIYLSEIAPDQIRGMLAMTWQLLDTFGILIGSCANLAVYRHSTSHPNWRFMIALPFIPALMFLTLAVFCVESPRWLLKAGRVPDALRALIRLHDLPSPIVACGQLYLLFRQLKEEERVYIQQLEQGENKRNSFSRRLLAWRKKKSGYRNDQGGIALITRGTSGLERGGPSLPAVGYSQPPLAGSSRPDPRQEILSTNSAIPDLFDASCPTHETINILAFMSTTMFGEVRGDSETLPTSPHEREQSLKFSVYFGLTNFLCTWFAFPMIDSERMGRRFLLNISFPFMAIFLFIIGGSLNTPNAETRTQLFTAFTIFFTAVFSLEGPTAFVISAEVHALIVRELGMSHAVFWNFLLASLLSFLVPIMASSMNSWWFWVLFGGFNVIFWRASLVFVKATENETLEGLGQLYAEDPKEEFDKLIEVRFVKRIWGLMIRTDSTR</sequence>
<dbReference type="GO" id="GO:0022857">
    <property type="term" value="F:transmembrane transporter activity"/>
    <property type="evidence" value="ECO:0007669"/>
    <property type="project" value="InterPro"/>
</dbReference>
<proteinExistence type="inferred from homology"/>
<feature type="domain" description="Major facilitator superfamily (MFS) profile" evidence="8">
    <location>
        <begin position="125"/>
        <end position="644"/>
    </location>
</feature>
<evidence type="ECO:0000259" key="8">
    <source>
        <dbReference type="PROSITE" id="PS50850"/>
    </source>
</evidence>
<evidence type="ECO:0000256" key="7">
    <source>
        <dbReference type="SAM" id="Phobius"/>
    </source>
</evidence>
<feature type="transmembrane region" description="Helical" evidence="7">
    <location>
        <begin position="170"/>
        <end position="192"/>
    </location>
</feature>
<dbReference type="PANTHER" id="PTHR48020:SF40">
    <property type="entry name" value="MAJOR FACILITATOR SUPERFAMILY (MFS) PROFILE DOMAIN-CONTAINING PROTEIN"/>
    <property type="match status" value="1"/>
</dbReference>
<dbReference type="PROSITE" id="PS50850">
    <property type="entry name" value="MFS"/>
    <property type="match status" value="1"/>
</dbReference>
<evidence type="ECO:0000256" key="4">
    <source>
        <dbReference type="ARBA" id="ARBA00022692"/>
    </source>
</evidence>
<evidence type="ECO:0000256" key="2">
    <source>
        <dbReference type="ARBA" id="ARBA00010992"/>
    </source>
</evidence>
<name>A0A6A6XP79_9PLEO</name>
<keyword evidence="6 7" id="KW-0472">Membrane</keyword>
<evidence type="ECO:0000256" key="6">
    <source>
        <dbReference type="ARBA" id="ARBA00023136"/>
    </source>
</evidence>
<keyword evidence="10" id="KW-1185">Reference proteome</keyword>
<evidence type="ECO:0000256" key="3">
    <source>
        <dbReference type="ARBA" id="ARBA00022448"/>
    </source>
</evidence>
<dbReference type="OrthoDB" id="6339427at2759"/>
<dbReference type="InterPro" id="IPR005828">
    <property type="entry name" value="MFS_sugar_transport-like"/>
</dbReference>
<gene>
    <name evidence="9" type="ORF">K505DRAFT_357923</name>
</gene>
<evidence type="ECO:0000313" key="9">
    <source>
        <dbReference type="EMBL" id="KAF2797953.1"/>
    </source>
</evidence>
<dbReference type="InterPro" id="IPR020846">
    <property type="entry name" value="MFS_dom"/>
</dbReference>
<comment type="subcellular location">
    <subcellularLocation>
        <location evidence="1">Membrane</location>
        <topology evidence="1">Multi-pass membrane protein</topology>
    </subcellularLocation>
</comment>
<feature type="transmembrane region" description="Helical" evidence="7">
    <location>
        <begin position="264"/>
        <end position="286"/>
    </location>
</feature>
<dbReference type="InterPro" id="IPR005829">
    <property type="entry name" value="Sugar_transporter_CS"/>
</dbReference>
<dbReference type="Pfam" id="PF00083">
    <property type="entry name" value="Sugar_tr"/>
    <property type="match status" value="2"/>
</dbReference>
<dbReference type="SUPFAM" id="SSF103473">
    <property type="entry name" value="MFS general substrate transporter"/>
    <property type="match status" value="1"/>
</dbReference>
<dbReference type="GO" id="GO:0016020">
    <property type="term" value="C:membrane"/>
    <property type="evidence" value="ECO:0007669"/>
    <property type="project" value="UniProtKB-SubCell"/>
</dbReference>
<feature type="transmembrane region" description="Helical" evidence="7">
    <location>
        <begin position="496"/>
        <end position="512"/>
    </location>
</feature>
<dbReference type="InterPro" id="IPR036259">
    <property type="entry name" value="MFS_trans_sf"/>
</dbReference>
<feature type="transmembrane region" description="Helical" evidence="7">
    <location>
        <begin position="556"/>
        <end position="577"/>
    </location>
</feature>
<organism evidence="9 10">
    <name type="scientific">Melanomma pulvis-pyrius CBS 109.77</name>
    <dbReference type="NCBI Taxonomy" id="1314802"/>
    <lineage>
        <taxon>Eukaryota</taxon>
        <taxon>Fungi</taxon>
        <taxon>Dikarya</taxon>
        <taxon>Ascomycota</taxon>
        <taxon>Pezizomycotina</taxon>
        <taxon>Dothideomycetes</taxon>
        <taxon>Pleosporomycetidae</taxon>
        <taxon>Pleosporales</taxon>
        <taxon>Melanommataceae</taxon>
        <taxon>Melanomma</taxon>
    </lineage>
</organism>
<feature type="transmembrane region" description="Helical" evidence="7">
    <location>
        <begin position="619"/>
        <end position="640"/>
    </location>
</feature>
<reference evidence="9" key="1">
    <citation type="journal article" date="2020" name="Stud. Mycol.">
        <title>101 Dothideomycetes genomes: a test case for predicting lifestyles and emergence of pathogens.</title>
        <authorList>
            <person name="Haridas S."/>
            <person name="Albert R."/>
            <person name="Binder M."/>
            <person name="Bloem J."/>
            <person name="Labutti K."/>
            <person name="Salamov A."/>
            <person name="Andreopoulos B."/>
            <person name="Baker S."/>
            <person name="Barry K."/>
            <person name="Bills G."/>
            <person name="Bluhm B."/>
            <person name="Cannon C."/>
            <person name="Castanera R."/>
            <person name="Culley D."/>
            <person name="Daum C."/>
            <person name="Ezra D."/>
            <person name="Gonzalez J."/>
            <person name="Henrissat B."/>
            <person name="Kuo A."/>
            <person name="Liang C."/>
            <person name="Lipzen A."/>
            <person name="Lutzoni F."/>
            <person name="Magnuson J."/>
            <person name="Mondo S."/>
            <person name="Nolan M."/>
            <person name="Ohm R."/>
            <person name="Pangilinan J."/>
            <person name="Park H.-J."/>
            <person name="Ramirez L."/>
            <person name="Alfaro M."/>
            <person name="Sun H."/>
            <person name="Tritt A."/>
            <person name="Yoshinaga Y."/>
            <person name="Zwiers L.-H."/>
            <person name="Turgeon B."/>
            <person name="Goodwin S."/>
            <person name="Spatafora J."/>
            <person name="Crous P."/>
            <person name="Grigoriev I."/>
        </authorList>
    </citation>
    <scope>NUCLEOTIDE SEQUENCE</scope>
    <source>
        <strain evidence="9">CBS 109.77</strain>
    </source>
</reference>
<dbReference type="PANTHER" id="PTHR48020">
    <property type="entry name" value="PROTON MYO-INOSITOL COTRANSPORTER"/>
    <property type="match status" value="1"/>
</dbReference>
<evidence type="ECO:0000256" key="5">
    <source>
        <dbReference type="ARBA" id="ARBA00022989"/>
    </source>
</evidence>
<keyword evidence="5 7" id="KW-1133">Transmembrane helix</keyword>
<keyword evidence="4 7" id="KW-0812">Transmembrane</keyword>